<dbReference type="InterPro" id="IPR013108">
    <property type="entry name" value="Amidohydro_3"/>
</dbReference>
<keyword evidence="4" id="KW-0378">Hydrolase</keyword>
<keyword evidence="2" id="KW-0812">Transmembrane</keyword>
<comment type="caution">
    <text evidence="4">The sequence shown here is derived from an EMBL/GenBank/DDBJ whole genome shotgun (WGS) entry which is preliminary data.</text>
</comment>
<dbReference type="EMBL" id="AZHA01000001">
    <property type="protein sequence ID" value="OAA52277.1"/>
    <property type="molecule type" value="Genomic_DNA"/>
</dbReference>
<dbReference type="CDD" id="cd01300">
    <property type="entry name" value="YtcJ_like"/>
    <property type="match status" value="1"/>
</dbReference>
<evidence type="ECO:0000256" key="1">
    <source>
        <dbReference type="SAM" id="MobiDB-lite"/>
    </source>
</evidence>
<dbReference type="Gene3D" id="2.30.40.10">
    <property type="entry name" value="Urease, subunit C, domain 1"/>
    <property type="match status" value="1"/>
</dbReference>
<keyword evidence="2" id="KW-1133">Transmembrane helix</keyword>
<evidence type="ECO:0000313" key="5">
    <source>
        <dbReference type="Proteomes" id="UP000076863"/>
    </source>
</evidence>
<dbReference type="Gene3D" id="3.20.20.140">
    <property type="entry name" value="Metal-dependent hydrolases"/>
    <property type="match status" value="1"/>
</dbReference>
<dbReference type="GO" id="GO:0016810">
    <property type="term" value="F:hydrolase activity, acting on carbon-nitrogen (but not peptide) bonds"/>
    <property type="evidence" value="ECO:0007669"/>
    <property type="project" value="InterPro"/>
</dbReference>
<gene>
    <name evidence="4" type="ORF">BBO_00118</name>
</gene>
<accession>A0A167KW42</accession>
<dbReference type="Gene3D" id="3.10.310.70">
    <property type="match status" value="1"/>
</dbReference>
<keyword evidence="2" id="KW-0472">Membrane</keyword>
<name>A0A167KW42_9HYPO</name>
<dbReference type="PANTHER" id="PTHR22642:SF2">
    <property type="entry name" value="PROTEIN LONG AFTER FAR-RED 3"/>
    <property type="match status" value="1"/>
</dbReference>
<feature type="domain" description="Amidohydrolase 3" evidence="3">
    <location>
        <begin position="121"/>
        <end position="621"/>
    </location>
</feature>
<evidence type="ECO:0000259" key="3">
    <source>
        <dbReference type="Pfam" id="PF07969"/>
    </source>
</evidence>
<protein>
    <submittedName>
        <fullName evidence="4">Amidohydrolase 3</fullName>
    </submittedName>
</protein>
<reference evidence="4 5" key="1">
    <citation type="journal article" date="2016" name="Genome Biol. Evol.">
        <title>Divergent and convergent evolution of fungal pathogenicity.</title>
        <authorList>
            <person name="Shang Y."/>
            <person name="Xiao G."/>
            <person name="Zheng P."/>
            <person name="Cen K."/>
            <person name="Zhan S."/>
            <person name="Wang C."/>
        </authorList>
    </citation>
    <scope>NUCLEOTIDE SEQUENCE [LARGE SCALE GENOMIC DNA]</scope>
    <source>
        <strain evidence="4 5">RCEF 3172</strain>
    </source>
</reference>
<sequence>MASTSEKASKGPFSKTSPPDDRSTRKVEPSARYSIGSIGLYLSLLLAASLAALGLRAQHQHQQKHLAVADSQTYCYDSVQTLDSDLPTAQCFTVADGLFTAVTQQAQKQELKQRGEDSTAGGHVIPGLWDGHGHLIEHGETLVQVDLFGATTLDEVRARLRDYIMKHPGAGTKERWLRGMGWDQTNFGRMPTAADIEQDPALRGIYLFVDRIDGHCSLVSQSVLDLLPNPVPDVPGGDVVRDPGPGVFCDNALDMIMALWPRPDDATRAGYVSTAMRALNAVGLVGMHNAGTDPDSVRLLARLADGDAWTVRVYAMRECAARNTFCAEDAKMLEREDGRLTVRSVKLFADGALGSWGAAMLEPYADDPTSSGFLLINETALTAVTRQWAAAGFQVNVHAIGDRANRAALDAFAAALRDHCSGGGGKGDTDPAICEHDRRFRLEHAQIIAPSDQPRLRSLRVVPSIQPTHATSDMRYAETRLGAQRTATAAYRMRSFLDLQPVLGSDFPVEPPNPFHGMYAAVTRRSPATGLGRRVDGDDEDEGKERGWHEEEALTLEQALWGFTGAPARGAFLEGKAGQIRSGAYADWVVLDKKLGGPGFDVESLRTLRVRETWVAGKRVYKRGD</sequence>
<dbReference type="SUPFAM" id="SSF51556">
    <property type="entry name" value="Metallo-dependent hydrolases"/>
    <property type="match status" value="1"/>
</dbReference>
<dbReference type="AlphaFoldDB" id="A0A167KW42"/>
<dbReference type="InterPro" id="IPR011059">
    <property type="entry name" value="Metal-dep_hydrolase_composite"/>
</dbReference>
<feature type="compositionally biased region" description="Basic and acidic residues" evidence="1">
    <location>
        <begin position="18"/>
        <end position="29"/>
    </location>
</feature>
<dbReference type="SUPFAM" id="SSF51338">
    <property type="entry name" value="Composite domain of metallo-dependent hydrolases"/>
    <property type="match status" value="1"/>
</dbReference>
<feature type="transmembrane region" description="Helical" evidence="2">
    <location>
        <begin position="33"/>
        <end position="55"/>
    </location>
</feature>
<dbReference type="OrthoDB" id="3501663at2759"/>
<dbReference type="Proteomes" id="UP000076863">
    <property type="component" value="Unassembled WGS sequence"/>
</dbReference>
<evidence type="ECO:0000256" key="2">
    <source>
        <dbReference type="SAM" id="Phobius"/>
    </source>
</evidence>
<keyword evidence="5" id="KW-1185">Reference proteome</keyword>
<evidence type="ECO:0000313" key="4">
    <source>
        <dbReference type="EMBL" id="OAA52277.1"/>
    </source>
</evidence>
<dbReference type="InterPro" id="IPR033932">
    <property type="entry name" value="YtcJ-like"/>
</dbReference>
<organism evidence="4 5">
    <name type="scientific">Beauveria brongniartii RCEF 3172</name>
    <dbReference type="NCBI Taxonomy" id="1081107"/>
    <lineage>
        <taxon>Eukaryota</taxon>
        <taxon>Fungi</taxon>
        <taxon>Dikarya</taxon>
        <taxon>Ascomycota</taxon>
        <taxon>Pezizomycotina</taxon>
        <taxon>Sordariomycetes</taxon>
        <taxon>Hypocreomycetidae</taxon>
        <taxon>Hypocreales</taxon>
        <taxon>Cordycipitaceae</taxon>
        <taxon>Beauveria</taxon>
        <taxon>Beauveria brongniartii</taxon>
    </lineage>
</organism>
<dbReference type="PANTHER" id="PTHR22642">
    <property type="entry name" value="IMIDAZOLONEPROPIONASE"/>
    <property type="match status" value="1"/>
</dbReference>
<dbReference type="Pfam" id="PF07969">
    <property type="entry name" value="Amidohydro_3"/>
    <property type="match status" value="1"/>
</dbReference>
<proteinExistence type="predicted"/>
<dbReference type="InterPro" id="IPR032466">
    <property type="entry name" value="Metal_Hydrolase"/>
</dbReference>
<feature type="region of interest" description="Disordered" evidence="1">
    <location>
        <begin position="1"/>
        <end position="29"/>
    </location>
</feature>